<protein>
    <submittedName>
        <fullName evidence="1">Uncharacterized protein</fullName>
    </submittedName>
</protein>
<comment type="caution">
    <text evidence="1">The sequence shown here is derived from an EMBL/GenBank/DDBJ whole genome shotgun (WGS) entry which is preliminary data.</text>
</comment>
<organism evidence="1 2">
    <name type="scientific">Eumeta variegata</name>
    <name type="common">Bagworm moth</name>
    <name type="synonym">Eumeta japonica</name>
    <dbReference type="NCBI Taxonomy" id="151549"/>
    <lineage>
        <taxon>Eukaryota</taxon>
        <taxon>Metazoa</taxon>
        <taxon>Ecdysozoa</taxon>
        <taxon>Arthropoda</taxon>
        <taxon>Hexapoda</taxon>
        <taxon>Insecta</taxon>
        <taxon>Pterygota</taxon>
        <taxon>Neoptera</taxon>
        <taxon>Endopterygota</taxon>
        <taxon>Lepidoptera</taxon>
        <taxon>Glossata</taxon>
        <taxon>Ditrysia</taxon>
        <taxon>Tineoidea</taxon>
        <taxon>Psychidae</taxon>
        <taxon>Oiketicinae</taxon>
        <taxon>Eumeta</taxon>
    </lineage>
</organism>
<dbReference type="EMBL" id="BGZK01000575">
    <property type="protein sequence ID" value="GBP51132.1"/>
    <property type="molecule type" value="Genomic_DNA"/>
</dbReference>
<sequence>MCAYGANKNEMSTNNFRIRSHGIKRCHSYVENKIVEDKFNLDDPHEITKTTYVGTALRLRRLLASVDCEACLPSPAYFHRPMWPNKANLISAAFDFNFTRDVRPRPPPGGGRAGAGRAAGFLVLVNLKAVPAGPNPS</sequence>
<name>A0A4C1WKW6_EUMVA</name>
<evidence type="ECO:0000313" key="1">
    <source>
        <dbReference type="EMBL" id="GBP51132.1"/>
    </source>
</evidence>
<reference evidence="1 2" key="1">
    <citation type="journal article" date="2019" name="Commun. Biol.">
        <title>The bagworm genome reveals a unique fibroin gene that provides high tensile strength.</title>
        <authorList>
            <person name="Kono N."/>
            <person name="Nakamura H."/>
            <person name="Ohtoshi R."/>
            <person name="Tomita M."/>
            <person name="Numata K."/>
            <person name="Arakawa K."/>
        </authorList>
    </citation>
    <scope>NUCLEOTIDE SEQUENCE [LARGE SCALE GENOMIC DNA]</scope>
</reference>
<accession>A0A4C1WKW6</accession>
<keyword evidence="2" id="KW-1185">Reference proteome</keyword>
<evidence type="ECO:0000313" key="2">
    <source>
        <dbReference type="Proteomes" id="UP000299102"/>
    </source>
</evidence>
<proteinExistence type="predicted"/>
<gene>
    <name evidence="1" type="ORF">EVAR_33883_1</name>
</gene>
<dbReference type="AlphaFoldDB" id="A0A4C1WKW6"/>
<dbReference type="Proteomes" id="UP000299102">
    <property type="component" value="Unassembled WGS sequence"/>
</dbReference>